<proteinExistence type="predicted"/>
<accession>A0A7X0VD55</accession>
<sequence length="94" mass="10619">MKLFLVLSQILYLLCMIPWLFVWGISFMSFDQGFGLANVSFVAGIGLYPVAAIVCAILAWRFHRRRKKTAIVVNLIPMAWILGLGVPLLFINFS</sequence>
<evidence type="ECO:0000256" key="1">
    <source>
        <dbReference type="SAM" id="Phobius"/>
    </source>
</evidence>
<reference evidence="2 3" key="1">
    <citation type="submission" date="2020-08" db="EMBL/GenBank/DDBJ databases">
        <title>Cohnella phylogeny.</title>
        <authorList>
            <person name="Dunlap C."/>
        </authorList>
    </citation>
    <scope>NUCLEOTIDE SEQUENCE [LARGE SCALE GENOMIC DNA]</scope>
    <source>
        <strain evidence="2 3">DSM 28246</strain>
    </source>
</reference>
<protein>
    <submittedName>
        <fullName evidence="2">Uncharacterized protein</fullName>
    </submittedName>
</protein>
<dbReference type="Proteomes" id="UP000547209">
    <property type="component" value="Unassembled WGS sequence"/>
</dbReference>
<keyword evidence="1" id="KW-0472">Membrane</keyword>
<keyword evidence="1" id="KW-1133">Transmembrane helix</keyword>
<feature type="transmembrane region" description="Helical" evidence="1">
    <location>
        <begin position="71"/>
        <end position="91"/>
    </location>
</feature>
<comment type="caution">
    <text evidence="2">The sequence shown here is derived from an EMBL/GenBank/DDBJ whole genome shotgun (WGS) entry which is preliminary data.</text>
</comment>
<organism evidence="2 3">
    <name type="scientific">Cohnella nanjingensis</name>
    <dbReference type="NCBI Taxonomy" id="1387779"/>
    <lineage>
        <taxon>Bacteria</taxon>
        <taxon>Bacillati</taxon>
        <taxon>Bacillota</taxon>
        <taxon>Bacilli</taxon>
        <taxon>Bacillales</taxon>
        <taxon>Paenibacillaceae</taxon>
        <taxon>Cohnella</taxon>
    </lineage>
</organism>
<feature type="transmembrane region" description="Helical" evidence="1">
    <location>
        <begin position="12"/>
        <end position="30"/>
    </location>
</feature>
<evidence type="ECO:0000313" key="3">
    <source>
        <dbReference type="Proteomes" id="UP000547209"/>
    </source>
</evidence>
<gene>
    <name evidence="2" type="ORF">H7C19_02810</name>
</gene>
<feature type="transmembrane region" description="Helical" evidence="1">
    <location>
        <begin position="36"/>
        <end position="59"/>
    </location>
</feature>
<dbReference type="AlphaFoldDB" id="A0A7X0VD55"/>
<dbReference type="EMBL" id="JACJVP010000003">
    <property type="protein sequence ID" value="MBB6669610.1"/>
    <property type="molecule type" value="Genomic_DNA"/>
</dbReference>
<keyword evidence="3" id="KW-1185">Reference proteome</keyword>
<evidence type="ECO:0000313" key="2">
    <source>
        <dbReference type="EMBL" id="MBB6669610.1"/>
    </source>
</evidence>
<name>A0A7X0VD55_9BACL</name>
<keyword evidence="1" id="KW-0812">Transmembrane</keyword>
<dbReference type="RefSeq" id="WP_185141060.1">
    <property type="nucleotide sequence ID" value="NZ_JACJVP010000003.1"/>
</dbReference>